<sequence length="72" mass="7209">MDVTLCSLGSGPSPKSGEERHAGATGGRPGPMVVSARLLSWGSVASAGKEGIKDEPRSRSACVIIMIAAGSL</sequence>
<evidence type="ECO:0000256" key="1">
    <source>
        <dbReference type="SAM" id="MobiDB-lite"/>
    </source>
</evidence>
<accession>A0ABT2QUU2</accession>
<keyword evidence="3" id="KW-1185">Reference proteome</keyword>
<evidence type="ECO:0008006" key="4">
    <source>
        <dbReference type="Google" id="ProtNLM"/>
    </source>
</evidence>
<organism evidence="2 3">
    <name type="scientific">Alloalcanivorax balearicus MACL04</name>
    <dbReference type="NCBI Taxonomy" id="1177182"/>
    <lineage>
        <taxon>Bacteria</taxon>
        <taxon>Pseudomonadati</taxon>
        <taxon>Pseudomonadota</taxon>
        <taxon>Gammaproteobacteria</taxon>
        <taxon>Oceanospirillales</taxon>
        <taxon>Alcanivoracaceae</taxon>
        <taxon>Alloalcanivorax</taxon>
    </lineage>
</organism>
<evidence type="ECO:0000313" key="3">
    <source>
        <dbReference type="Proteomes" id="UP001064106"/>
    </source>
</evidence>
<name>A0ABT2QUU2_9GAMM</name>
<gene>
    <name evidence="2" type="ORF">MA04_00599</name>
</gene>
<feature type="region of interest" description="Disordered" evidence="1">
    <location>
        <begin position="1"/>
        <end position="31"/>
    </location>
</feature>
<proteinExistence type="predicted"/>
<reference evidence="2" key="1">
    <citation type="submission" date="2012-09" db="EMBL/GenBank/DDBJ databases">
        <title>Genome Sequence of alkane-degrading Bacterium Alcanivorax balearicus MACL04.</title>
        <authorList>
            <person name="Lai Q."/>
            <person name="Shao Z."/>
        </authorList>
    </citation>
    <scope>NUCLEOTIDE SEQUENCE</scope>
    <source>
        <strain evidence="2">MACL04</strain>
    </source>
</reference>
<dbReference type="EMBL" id="ARXS01000002">
    <property type="protein sequence ID" value="MCU5781299.1"/>
    <property type="molecule type" value="Genomic_DNA"/>
</dbReference>
<evidence type="ECO:0000313" key="2">
    <source>
        <dbReference type="EMBL" id="MCU5781299.1"/>
    </source>
</evidence>
<protein>
    <recommendedName>
        <fullName evidence="4">ESPR domain-containing protein</fullName>
    </recommendedName>
</protein>
<comment type="caution">
    <text evidence="2">The sequence shown here is derived from an EMBL/GenBank/DDBJ whole genome shotgun (WGS) entry which is preliminary data.</text>
</comment>
<dbReference type="Proteomes" id="UP001064106">
    <property type="component" value="Unassembled WGS sequence"/>
</dbReference>